<dbReference type="EMBL" id="BKCP01004002">
    <property type="protein sequence ID" value="GER29562.1"/>
    <property type="molecule type" value="Genomic_DNA"/>
</dbReference>
<keyword evidence="1" id="KW-0418">Kinase</keyword>
<dbReference type="Proteomes" id="UP000325081">
    <property type="component" value="Unassembled WGS sequence"/>
</dbReference>
<keyword evidence="1" id="KW-0808">Transferase</keyword>
<keyword evidence="2" id="KW-1185">Reference proteome</keyword>
<protein>
    <submittedName>
        <fullName evidence="1">Leucine-rich repeat protein kinase family protein</fullName>
    </submittedName>
</protein>
<evidence type="ECO:0000313" key="2">
    <source>
        <dbReference type="Proteomes" id="UP000325081"/>
    </source>
</evidence>
<proteinExistence type="predicted"/>
<reference evidence="2" key="1">
    <citation type="journal article" date="2019" name="Curr. Biol.">
        <title>Genome Sequence of Striga asiatica Provides Insight into the Evolution of Plant Parasitism.</title>
        <authorList>
            <person name="Yoshida S."/>
            <person name="Kim S."/>
            <person name="Wafula E.K."/>
            <person name="Tanskanen J."/>
            <person name="Kim Y.M."/>
            <person name="Honaas L."/>
            <person name="Yang Z."/>
            <person name="Spallek T."/>
            <person name="Conn C.E."/>
            <person name="Ichihashi Y."/>
            <person name="Cheong K."/>
            <person name="Cui S."/>
            <person name="Der J.P."/>
            <person name="Gundlach H."/>
            <person name="Jiao Y."/>
            <person name="Hori C."/>
            <person name="Ishida J.K."/>
            <person name="Kasahara H."/>
            <person name="Kiba T."/>
            <person name="Kim M.S."/>
            <person name="Koo N."/>
            <person name="Laohavisit A."/>
            <person name="Lee Y.H."/>
            <person name="Lumba S."/>
            <person name="McCourt P."/>
            <person name="Mortimer J.C."/>
            <person name="Mutuku J.M."/>
            <person name="Nomura T."/>
            <person name="Sasaki-Sekimoto Y."/>
            <person name="Seto Y."/>
            <person name="Wang Y."/>
            <person name="Wakatake T."/>
            <person name="Sakakibara H."/>
            <person name="Demura T."/>
            <person name="Yamaguchi S."/>
            <person name="Yoneyama K."/>
            <person name="Manabe R.I."/>
            <person name="Nelson D.C."/>
            <person name="Schulman A.H."/>
            <person name="Timko M.P."/>
            <person name="dePamphilis C.W."/>
            <person name="Choi D."/>
            <person name="Shirasu K."/>
        </authorList>
    </citation>
    <scope>NUCLEOTIDE SEQUENCE [LARGE SCALE GENOMIC DNA]</scope>
    <source>
        <strain evidence="2">cv. UVA1</strain>
    </source>
</reference>
<name>A0A5A7PA53_STRAF</name>
<gene>
    <name evidence="1" type="ORF">STAS_05436</name>
</gene>
<dbReference type="GO" id="GO:0016301">
    <property type="term" value="F:kinase activity"/>
    <property type="evidence" value="ECO:0007669"/>
    <property type="project" value="UniProtKB-KW"/>
</dbReference>
<organism evidence="1 2">
    <name type="scientific">Striga asiatica</name>
    <name type="common">Asiatic witchweed</name>
    <name type="synonym">Buchnera asiatica</name>
    <dbReference type="NCBI Taxonomy" id="4170"/>
    <lineage>
        <taxon>Eukaryota</taxon>
        <taxon>Viridiplantae</taxon>
        <taxon>Streptophyta</taxon>
        <taxon>Embryophyta</taxon>
        <taxon>Tracheophyta</taxon>
        <taxon>Spermatophyta</taxon>
        <taxon>Magnoliopsida</taxon>
        <taxon>eudicotyledons</taxon>
        <taxon>Gunneridae</taxon>
        <taxon>Pentapetalae</taxon>
        <taxon>asterids</taxon>
        <taxon>lamiids</taxon>
        <taxon>Lamiales</taxon>
        <taxon>Orobanchaceae</taxon>
        <taxon>Buchnereae</taxon>
        <taxon>Striga</taxon>
    </lineage>
</organism>
<accession>A0A5A7PA53</accession>
<dbReference type="AlphaFoldDB" id="A0A5A7PA53"/>
<comment type="caution">
    <text evidence="1">The sequence shown here is derived from an EMBL/GenBank/DDBJ whole genome shotgun (WGS) entry which is preliminary data.</text>
</comment>
<evidence type="ECO:0000313" key="1">
    <source>
        <dbReference type="EMBL" id="GER29562.1"/>
    </source>
</evidence>
<sequence>MTPLLIGKRGARASPATRERRAARWMNPCPDRGIPHRWSRRRTEGMTGDRRAGVNRTMRLVGFIDNEGGTGPTHTNWLIFFDEKNRFELSRICSMLSAEVLRKDNLGTVYKAVLEGNGGTVAVKRLKDISSMHGKSLLRDGIVNSISPYTPPLII</sequence>